<protein>
    <submittedName>
        <fullName evidence="1">Uncharacterized protein</fullName>
    </submittedName>
</protein>
<dbReference type="Proteomes" id="UP000093000">
    <property type="component" value="Unassembled WGS sequence"/>
</dbReference>
<dbReference type="OrthoDB" id="2298538at2759"/>
<reference evidence="1 2" key="1">
    <citation type="submission" date="2016-03" db="EMBL/GenBank/DDBJ databases">
        <title>Choanephora cucurbitarum.</title>
        <authorList>
            <person name="Min B."/>
            <person name="Park H."/>
            <person name="Park J.-H."/>
            <person name="Shin H.-D."/>
            <person name="Choi I.-G."/>
        </authorList>
    </citation>
    <scope>NUCLEOTIDE SEQUENCE [LARGE SCALE GENOMIC DNA]</scope>
    <source>
        <strain evidence="1 2">KUS-F28377</strain>
    </source>
</reference>
<dbReference type="EMBL" id="LUGH01000939">
    <property type="protein sequence ID" value="OBZ82153.1"/>
    <property type="molecule type" value="Genomic_DNA"/>
</dbReference>
<dbReference type="InParanoid" id="A0A1C7MZA5"/>
<comment type="caution">
    <text evidence="1">The sequence shown here is derived from an EMBL/GenBank/DDBJ whole genome shotgun (WGS) entry which is preliminary data.</text>
</comment>
<dbReference type="AlphaFoldDB" id="A0A1C7MZA5"/>
<keyword evidence="2" id="KW-1185">Reference proteome</keyword>
<name>A0A1C7MZA5_9FUNG</name>
<evidence type="ECO:0000313" key="1">
    <source>
        <dbReference type="EMBL" id="OBZ82153.1"/>
    </source>
</evidence>
<evidence type="ECO:0000313" key="2">
    <source>
        <dbReference type="Proteomes" id="UP000093000"/>
    </source>
</evidence>
<gene>
    <name evidence="1" type="ORF">A0J61_09796</name>
</gene>
<proteinExistence type="predicted"/>
<accession>A0A1C7MZA5</accession>
<organism evidence="1 2">
    <name type="scientific">Choanephora cucurbitarum</name>
    <dbReference type="NCBI Taxonomy" id="101091"/>
    <lineage>
        <taxon>Eukaryota</taxon>
        <taxon>Fungi</taxon>
        <taxon>Fungi incertae sedis</taxon>
        <taxon>Mucoromycota</taxon>
        <taxon>Mucoromycotina</taxon>
        <taxon>Mucoromycetes</taxon>
        <taxon>Mucorales</taxon>
        <taxon>Mucorineae</taxon>
        <taxon>Choanephoraceae</taxon>
        <taxon>Choanephoroideae</taxon>
        <taxon>Choanephora</taxon>
    </lineage>
</organism>
<sequence>MDNGGSPLPEAKTVSFEDADFASGNFNYKHELELLAKSNAQAVEAETALSRQDLTTVKNEEGILNAYKCLQDNKTLLPEFQDEQG</sequence>